<dbReference type="Pfam" id="PF03466">
    <property type="entry name" value="LysR_substrate"/>
    <property type="match status" value="1"/>
</dbReference>
<keyword evidence="4" id="KW-0804">Transcription</keyword>
<evidence type="ECO:0000313" key="6">
    <source>
        <dbReference type="EMBL" id="GAA3534822.1"/>
    </source>
</evidence>
<dbReference type="InterPro" id="IPR005119">
    <property type="entry name" value="LysR_subst-bd"/>
</dbReference>
<dbReference type="InterPro" id="IPR000847">
    <property type="entry name" value="LysR_HTH_N"/>
</dbReference>
<evidence type="ECO:0000256" key="2">
    <source>
        <dbReference type="ARBA" id="ARBA00023015"/>
    </source>
</evidence>
<evidence type="ECO:0000256" key="3">
    <source>
        <dbReference type="ARBA" id="ARBA00023125"/>
    </source>
</evidence>
<gene>
    <name evidence="6" type="ORF">GCM10022394_12950</name>
</gene>
<accession>A0ABP6VFD7</accession>
<dbReference type="InterPro" id="IPR036390">
    <property type="entry name" value="WH_DNA-bd_sf"/>
</dbReference>
<proteinExistence type="inferred from homology"/>
<organism evidence="6 7">
    <name type="scientific">Zobellella aerophila</name>
    <dbReference type="NCBI Taxonomy" id="870480"/>
    <lineage>
        <taxon>Bacteria</taxon>
        <taxon>Pseudomonadati</taxon>
        <taxon>Pseudomonadota</taxon>
        <taxon>Gammaproteobacteria</taxon>
        <taxon>Aeromonadales</taxon>
        <taxon>Aeromonadaceae</taxon>
        <taxon>Zobellella</taxon>
    </lineage>
</organism>
<dbReference type="Gene3D" id="3.40.190.10">
    <property type="entry name" value="Periplasmic binding protein-like II"/>
    <property type="match status" value="2"/>
</dbReference>
<keyword evidence="7" id="KW-1185">Reference proteome</keyword>
<sequence length="307" mass="34715">MLWFVSVLNQQWLTTFLALAETGHFTRTAEKLFMTQPGVSQHIHKLEQQIGEPLLNRIGKGFELTRAGSLLVEYGRKMQRQEAALLTAIRHDDEYTGPCRIACSGSLAMLFYPLFLKRQRQYPTLRVMLEAAPNKRIIEGLQQDTIDLGIVTQAGGASELAEIPLGAQPLCLVLPAGHVTDRETALNFESLRQLGFINHPDGHHYAEQLLGRNFGDRFRGMDAIPQHGYVNQLNQILLPVSLGLGFTVLPEIAVRLYADKQSVYCVQPASPVEEHLFLVHKRYRPLSARYQWFVDCIREQLVDPSSR</sequence>
<keyword evidence="2" id="KW-0805">Transcription regulation</keyword>
<dbReference type="PROSITE" id="PS50931">
    <property type="entry name" value="HTH_LYSR"/>
    <property type="match status" value="1"/>
</dbReference>
<dbReference type="Pfam" id="PF00126">
    <property type="entry name" value="HTH_1"/>
    <property type="match status" value="1"/>
</dbReference>
<feature type="domain" description="HTH lysR-type" evidence="5">
    <location>
        <begin position="8"/>
        <end position="65"/>
    </location>
</feature>
<dbReference type="CDD" id="cd05466">
    <property type="entry name" value="PBP2_LTTR_substrate"/>
    <property type="match status" value="1"/>
</dbReference>
<dbReference type="SUPFAM" id="SSF53850">
    <property type="entry name" value="Periplasmic binding protein-like II"/>
    <property type="match status" value="1"/>
</dbReference>
<name>A0ABP6VFD7_9GAMM</name>
<dbReference type="PANTHER" id="PTHR30126">
    <property type="entry name" value="HTH-TYPE TRANSCRIPTIONAL REGULATOR"/>
    <property type="match status" value="1"/>
</dbReference>
<protein>
    <submittedName>
        <fullName evidence="6">LysR family transcriptional regulator</fullName>
    </submittedName>
</protein>
<dbReference type="Gene3D" id="1.10.10.10">
    <property type="entry name" value="Winged helix-like DNA-binding domain superfamily/Winged helix DNA-binding domain"/>
    <property type="match status" value="1"/>
</dbReference>
<dbReference type="EMBL" id="BAABCX010000001">
    <property type="protein sequence ID" value="GAA3534822.1"/>
    <property type="molecule type" value="Genomic_DNA"/>
</dbReference>
<evidence type="ECO:0000313" key="7">
    <source>
        <dbReference type="Proteomes" id="UP001500795"/>
    </source>
</evidence>
<dbReference type="InterPro" id="IPR036388">
    <property type="entry name" value="WH-like_DNA-bd_sf"/>
</dbReference>
<evidence type="ECO:0000256" key="4">
    <source>
        <dbReference type="ARBA" id="ARBA00023163"/>
    </source>
</evidence>
<dbReference type="PRINTS" id="PR00039">
    <property type="entry name" value="HTHLYSR"/>
</dbReference>
<evidence type="ECO:0000259" key="5">
    <source>
        <dbReference type="PROSITE" id="PS50931"/>
    </source>
</evidence>
<dbReference type="Proteomes" id="UP001500795">
    <property type="component" value="Unassembled WGS sequence"/>
</dbReference>
<comment type="similarity">
    <text evidence="1">Belongs to the LysR transcriptional regulatory family.</text>
</comment>
<keyword evidence="3" id="KW-0238">DNA-binding</keyword>
<reference evidence="7" key="1">
    <citation type="journal article" date="2019" name="Int. J. Syst. Evol. Microbiol.">
        <title>The Global Catalogue of Microorganisms (GCM) 10K type strain sequencing project: providing services to taxonomists for standard genome sequencing and annotation.</title>
        <authorList>
            <consortium name="The Broad Institute Genomics Platform"/>
            <consortium name="The Broad Institute Genome Sequencing Center for Infectious Disease"/>
            <person name="Wu L."/>
            <person name="Ma J."/>
        </authorList>
    </citation>
    <scope>NUCLEOTIDE SEQUENCE [LARGE SCALE GENOMIC DNA]</scope>
    <source>
        <strain evidence="7">JCM 17110</strain>
    </source>
</reference>
<dbReference type="PANTHER" id="PTHR30126:SF99">
    <property type="entry name" value="TRANSCRIPTIONAL REGULATOR LYSR FAMILY"/>
    <property type="match status" value="1"/>
</dbReference>
<comment type="caution">
    <text evidence="6">The sequence shown here is derived from an EMBL/GenBank/DDBJ whole genome shotgun (WGS) entry which is preliminary data.</text>
</comment>
<dbReference type="SUPFAM" id="SSF46785">
    <property type="entry name" value="Winged helix' DNA-binding domain"/>
    <property type="match status" value="1"/>
</dbReference>
<evidence type="ECO:0000256" key="1">
    <source>
        <dbReference type="ARBA" id="ARBA00009437"/>
    </source>
</evidence>